<sequence length="510" mass="58754">MMPDEELQEPGWVLVQPHWGLCNRLRAVTAGRMLANHLGREFVLDWQPLPDCNCRWRELFATELIEVDDLHEAASHPSLVAGIELLRLWDEVTILAKQRPESEELRRTLRSFNSFHKECFRAGLAYVIDPASDKWRACKPFNNQHLPKFLQVDCVCVRAFNPFYPPREEDRVALAEERADLLNQLQPILELQSRLWQLPEGVVSVHIRRSDHQKAIARSPEELFLRTMESYGEDVMFFLATDDPNVEERMKSYFGPRLLTSSKRTLNRNCAAGIQDALIDLLLLSQGAEVLGSFKSSFSAMASHFRMVPFHVVDISPVDRKAPTAAFREVAVIPDDPEDFVIKDAEHSGAGWQVSGDVPRAPMRGVRRVMAEAEISDSDSDKEEGFPDYYNDEEQESDDEKQGKRFSLQFERVVPDSAYSVSAEDGVLMDPTSPERTEIEEAFAERWWSDLRRRFFRHNHRAYAIVDGQWQRVPDPKGPHYKPRKRYRPRAHQREALLKRKMRASGQSTG</sequence>
<evidence type="ECO:0000256" key="1">
    <source>
        <dbReference type="SAM" id="MobiDB-lite"/>
    </source>
</evidence>
<dbReference type="EMBL" id="CAXAMM010043640">
    <property type="protein sequence ID" value="CAK9111061.1"/>
    <property type="molecule type" value="Genomic_DNA"/>
</dbReference>
<feature type="region of interest" description="Disordered" evidence="1">
    <location>
        <begin position="372"/>
        <end position="403"/>
    </location>
</feature>
<feature type="compositionally biased region" description="Acidic residues" evidence="1">
    <location>
        <begin position="390"/>
        <end position="399"/>
    </location>
</feature>
<keyword evidence="3" id="KW-1185">Reference proteome</keyword>
<dbReference type="PANTHER" id="PTHR40743">
    <property type="entry name" value="NUCLEOTIDE-DIPHOSPHO-SUGAR TRANSFERASE CONTAINING PROTEIN"/>
    <property type="match status" value="1"/>
</dbReference>
<gene>
    <name evidence="2" type="ORF">SCF082_LOCUS51568</name>
</gene>
<comment type="caution">
    <text evidence="2">The sequence shown here is derived from an EMBL/GenBank/DDBJ whole genome shotgun (WGS) entry which is preliminary data.</text>
</comment>
<dbReference type="Gene3D" id="3.40.50.11350">
    <property type="match status" value="1"/>
</dbReference>
<evidence type="ECO:0008006" key="4">
    <source>
        <dbReference type="Google" id="ProtNLM"/>
    </source>
</evidence>
<dbReference type="Proteomes" id="UP001642464">
    <property type="component" value="Unassembled WGS sequence"/>
</dbReference>
<reference evidence="2 3" key="1">
    <citation type="submission" date="2024-02" db="EMBL/GenBank/DDBJ databases">
        <authorList>
            <person name="Chen Y."/>
            <person name="Shah S."/>
            <person name="Dougan E. K."/>
            <person name="Thang M."/>
            <person name="Chan C."/>
        </authorList>
    </citation>
    <scope>NUCLEOTIDE SEQUENCE [LARGE SCALE GENOMIC DNA]</scope>
</reference>
<organism evidence="2 3">
    <name type="scientific">Durusdinium trenchii</name>
    <dbReference type="NCBI Taxonomy" id="1381693"/>
    <lineage>
        <taxon>Eukaryota</taxon>
        <taxon>Sar</taxon>
        <taxon>Alveolata</taxon>
        <taxon>Dinophyceae</taxon>
        <taxon>Suessiales</taxon>
        <taxon>Symbiodiniaceae</taxon>
        <taxon>Durusdinium</taxon>
    </lineage>
</organism>
<protein>
    <recommendedName>
        <fullName evidence="4">GDP-fucose protein O-fucosyltransferase 1</fullName>
    </recommendedName>
</protein>
<name>A0ABP0SFI7_9DINO</name>
<dbReference type="PANTHER" id="PTHR40743:SF1">
    <property type="entry name" value="POSSIBLE GLYCOSYLTRANSFERASE"/>
    <property type="match status" value="1"/>
</dbReference>
<proteinExistence type="predicted"/>
<evidence type="ECO:0000313" key="2">
    <source>
        <dbReference type="EMBL" id="CAK9111061.1"/>
    </source>
</evidence>
<evidence type="ECO:0000313" key="3">
    <source>
        <dbReference type="Proteomes" id="UP001642464"/>
    </source>
</evidence>
<accession>A0ABP0SFI7</accession>